<dbReference type="Pfam" id="PF01975">
    <property type="entry name" value="SurE"/>
    <property type="match status" value="1"/>
</dbReference>
<accession>A0AAV9DCB1</accession>
<evidence type="ECO:0000256" key="1">
    <source>
        <dbReference type="ARBA" id="ARBA00011062"/>
    </source>
</evidence>
<dbReference type="InterPro" id="IPR030048">
    <property type="entry name" value="SurE"/>
</dbReference>
<evidence type="ECO:0000256" key="4">
    <source>
        <dbReference type="SAM" id="MobiDB-lite"/>
    </source>
</evidence>
<sequence length="444" mass="47551">MSESFPEPKLFIPPFLFLSSSQDTIFVTPFDSATLPPLKLRFATSQSHMMTSSSVTKNNLPPSLVSNLQSVLISRRAGAGCDDGGDGGGEEPPPMKPVDDSVEVPAEADPVEVPPEKPVVLITNGEGIESPGLVALVEALVSGGRFDVNVCAPQSDKSVSGHSVTLKETITVSSAEISGATAFEVSGTPVDCISLALSGALFSWSKPTLVISGINKGISCGHHMFYSGVVAGAREALVNGVPSLSISLNWKKDESHESDFKDAVDVCLPLIHAAIRDIEKGIFPTHCSLDVEIPTSPSTNKGFKVTKQSLWRSTTHWQAVSANRHPSGGQFMSKHQSLGIQLAQLSRDASAAGAARRFNSQRKNVEVVESVAAGKPYTQKETVRKYFRLEFMEKEQEDTDEDMDFRALENGFVAVTPLHVPSLVESEMQRLASDWIASALGGDN</sequence>
<organism evidence="6 7">
    <name type="scientific">Acorus calamus</name>
    <name type="common">Sweet flag</name>
    <dbReference type="NCBI Taxonomy" id="4465"/>
    <lineage>
        <taxon>Eukaryota</taxon>
        <taxon>Viridiplantae</taxon>
        <taxon>Streptophyta</taxon>
        <taxon>Embryophyta</taxon>
        <taxon>Tracheophyta</taxon>
        <taxon>Spermatophyta</taxon>
        <taxon>Magnoliopsida</taxon>
        <taxon>Liliopsida</taxon>
        <taxon>Acoraceae</taxon>
        <taxon>Acorus</taxon>
    </lineage>
</organism>
<dbReference type="AlphaFoldDB" id="A0AAV9DCB1"/>
<dbReference type="InterPro" id="IPR036523">
    <property type="entry name" value="SurE-like_sf"/>
</dbReference>
<feature type="domain" description="Survival protein SurE-like phosphatase/nucleotidase" evidence="5">
    <location>
        <begin position="120"/>
        <end position="312"/>
    </location>
</feature>
<evidence type="ECO:0000259" key="5">
    <source>
        <dbReference type="Pfam" id="PF01975"/>
    </source>
</evidence>
<evidence type="ECO:0000313" key="7">
    <source>
        <dbReference type="Proteomes" id="UP001180020"/>
    </source>
</evidence>
<dbReference type="EMBL" id="JAUJYO010000014">
    <property type="protein sequence ID" value="KAK1298556.1"/>
    <property type="molecule type" value="Genomic_DNA"/>
</dbReference>
<feature type="region of interest" description="Disordered" evidence="4">
    <location>
        <begin position="77"/>
        <end position="101"/>
    </location>
</feature>
<dbReference type="Proteomes" id="UP001180020">
    <property type="component" value="Unassembled WGS sequence"/>
</dbReference>
<dbReference type="Gene3D" id="3.40.1210.10">
    <property type="entry name" value="Survival protein SurE-like phosphatase/nucleotidase"/>
    <property type="match status" value="1"/>
</dbReference>
<dbReference type="SUPFAM" id="SSF64167">
    <property type="entry name" value="SurE-like"/>
    <property type="match status" value="1"/>
</dbReference>
<dbReference type="InterPro" id="IPR002828">
    <property type="entry name" value="SurE-like_Pase/nucleotidase"/>
</dbReference>
<name>A0AAV9DCB1_ACOCL</name>
<dbReference type="GO" id="GO:0046872">
    <property type="term" value="F:metal ion binding"/>
    <property type="evidence" value="ECO:0007669"/>
    <property type="project" value="UniProtKB-KW"/>
</dbReference>
<dbReference type="GO" id="GO:0008252">
    <property type="term" value="F:nucleotidase activity"/>
    <property type="evidence" value="ECO:0007669"/>
    <property type="project" value="InterPro"/>
</dbReference>
<comment type="similarity">
    <text evidence="1">Belongs to the SurE nucleotidase family.</text>
</comment>
<evidence type="ECO:0000313" key="6">
    <source>
        <dbReference type="EMBL" id="KAK1298556.1"/>
    </source>
</evidence>
<proteinExistence type="inferred from homology"/>
<reference evidence="6" key="2">
    <citation type="submission" date="2023-06" db="EMBL/GenBank/DDBJ databases">
        <authorList>
            <person name="Ma L."/>
            <person name="Liu K.-W."/>
            <person name="Li Z."/>
            <person name="Hsiao Y.-Y."/>
            <person name="Qi Y."/>
            <person name="Fu T."/>
            <person name="Tang G."/>
            <person name="Zhang D."/>
            <person name="Sun W.-H."/>
            <person name="Liu D.-K."/>
            <person name="Li Y."/>
            <person name="Chen G.-Z."/>
            <person name="Liu X.-D."/>
            <person name="Liao X.-Y."/>
            <person name="Jiang Y.-T."/>
            <person name="Yu X."/>
            <person name="Hao Y."/>
            <person name="Huang J."/>
            <person name="Zhao X.-W."/>
            <person name="Ke S."/>
            <person name="Chen Y.-Y."/>
            <person name="Wu W.-L."/>
            <person name="Hsu J.-L."/>
            <person name="Lin Y.-F."/>
            <person name="Huang M.-D."/>
            <person name="Li C.-Y."/>
            <person name="Huang L."/>
            <person name="Wang Z.-W."/>
            <person name="Zhao X."/>
            <person name="Zhong W.-Y."/>
            <person name="Peng D.-H."/>
            <person name="Ahmad S."/>
            <person name="Lan S."/>
            <person name="Zhang J.-S."/>
            <person name="Tsai W.-C."/>
            <person name="Van De Peer Y."/>
            <person name="Liu Z.-J."/>
        </authorList>
    </citation>
    <scope>NUCLEOTIDE SEQUENCE</scope>
    <source>
        <strain evidence="6">CP</strain>
        <tissue evidence="6">Leaves</tissue>
    </source>
</reference>
<keyword evidence="7" id="KW-1185">Reference proteome</keyword>
<dbReference type="PANTHER" id="PTHR30457">
    <property type="entry name" value="5'-NUCLEOTIDASE SURE"/>
    <property type="match status" value="1"/>
</dbReference>
<comment type="caution">
    <text evidence="6">The sequence shown here is derived from an EMBL/GenBank/DDBJ whole genome shotgun (WGS) entry which is preliminary data.</text>
</comment>
<gene>
    <name evidence="6" type="ORF">QJS10_CPB14g01400</name>
</gene>
<reference evidence="6" key="1">
    <citation type="journal article" date="2023" name="Nat. Commun.">
        <title>Diploid and tetraploid genomes of Acorus and the evolution of monocots.</title>
        <authorList>
            <person name="Ma L."/>
            <person name="Liu K.W."/>
            <person name="Li Z."/>
            <person name="Hsiao Y.Y."/>
            <person name="Qi Y."/>
            <person name="Fu T."/>
            <person name="Tang G.D."/>
            <person name="Zhang D."/>
            <person name="Sun W.H."/>
            <person name="Liu D.K."/>
            <person name="Li Y."/>
            <person name="Chen G.Z."/>
            <person name="Liu X.D."/>
            <person name="Liao X.Y."/>
            <person name="Jiang Y.T."/>
            <person name="Yu X."/>
            <person name="Hao Y."/>
            <person name="Huang J."/>
            <person name="Zhao X.W."/>
            <person name="Ke S."/>
            <person name="Chen Y.Y."/>
            <person name="Wu W.L."/>
            <person name="Hsu J.L."/>
            <person name="Lin Y.F."/>
            <person name="Huang M.D."/>
            <person name="Li C.Y."/>
            <person name="Huang L."/>
            <person name="Wang Z.W."/>
            <person name="Zhao X."/>
            <person name="Zhong W.Y."/>
            <person name="Peng D.H."/>
            <person name="Ahmad S."/>
            <person name="Lan S."/>
            <person name="Zhang J.S."/>
            <person name="Tsai W.C."/>
            <person name="Van de Peer Y."/>
            <person name="Liu Z.J."/>
        </authorList>
    </citation>
    <scope>NUCLEOTIDE SEQUENCE</scope>
    <source>
        <strain evidence="6">CP</strain>
    </source>
</reference>
<protein>
    <recommendedName>
        <fullName evidence="5">Survival protein SurE-like phosphatase/nucleotidase domain-containing protein</fullName>
    </recommendedName>
</protein>
<evidence type="ECO:0000256" key="2">
    <source>
        <dbReference type="ARBA" id="ARBA00022723"/>
    </source>
</evidence>
<keyword evidence="3" id="KW-0378">Hydrolase</keyword>
<dbReference type="HAMAP" id="MF_00060">
    <property type="entry name" value="SurE"/>
    <property type="match status" value="1"/>
</dbReference>
<dbReference type="PANTHER" id="PTHR30457:SF5">
    <property type="entry name" value="OS01G0709400 PROTEIN"/>
    <property type="match status" value="1"/>
</dbReference>
<keyword evidence="2" id="KW-0479">Metal-binding</keyword>
<evidence type="ECO:0000256" key="3">
    <source>
        <dbReference type="ARBA" id="ARBA00022801"/>
    </source>
</evidence>